<evidence type="ECO:0008006" key="3">
    <source>
        <dbReference type="Google" id="ProtNLM"/>
    </source>
</evidence>
<protein>
    <recommendedName>
        <fullName evidence="3">Fungal N-terminal domain-containing protein</fullName>
    </recommendedName>
</protein>
<dbReference type="OrthoDB" id="7464126at2759"/>
<dbReference type="AlphaFoldDB" id="A0A6A6DDG1"/>
<reference evidence="1" key="1">
    <citation type="journal article" date="2020" name="Stud. Mycol.">
        <title>101 Dothideomycetes genomes: a test case for predicting lifestyles and emergence of pathogens.</title>
        <authorList>
            <person name="Haridas S."/>
            <person name="Albert R."/>
            <person name="Binder M."/>
            <person name="Bloem J."/>
            <person name="Labutti K."/>
            <person name="Salamov A."/>
            <person name="Andreopoulos B."/>
            <person name="Baker S."/>
            <person name="Barry K."/>
            <person name="Bills G."/>
            <person name="Bluhm B."/>
            <person name="Cannon C."/>
            <person name="Castanera R."/>
            <person name="Culley D."/>
            <person name="Daum C."/>
            <person name="Ezra D."/>
            <person name="Gonzalez J."/>
            <person name="Henrissat B."/>
            <person name="Kuo A."/>
            <person name="Liang C."/>
            <person name="Lipzen A."/>
            <person name="Lutzoni F."/>
            <person name="Magnuson J."/>
            <person name="Mondo S."/>
            <person name="Nolan M."/>
            <person name="Ohm R."/>
            <person name="Pangilinan J."/>
            <person name="Park H.-J."/>
            <person name="Ramirez L."/>
            <person name="Alfaro M."/>
            <person name="Sun H."/>
            <person name="Tritt A."/>
            <person name="Yoshinaga Y."/>
            <person name="Zwiers L.-H."/>
            <person name="Turgeon B."/>
            <person name="Goodwin S."/>
            <person name="Spatafora J."/>
            <person name="Crous P."/>
            <person name="Grigoriev I."/>
        </authorList>
    </citation>
    <scope>NUCLEOTIDE SEQUENCE</scope>
    <source>
        <strain evidence="1">CBS 207.26</strain>
    </source>
</reference>
<sequence length="243" mass="27288">MSFGISISDVITLVQLTSRTYNGWKSACGDYADITSDLAVFQALMVRFAAEAQAPNSLLAREPDDLRGWKRLSKGCRSLLTELEGALKRYKSLGTSRRRNWERIRFGCRNLDSLRQQLVTKTTSLSAYMSVLGISSQGRIENETLPQLLGRVNDIAAQIGKGNASVVSCFTSYDDDDKAVWREFRRDLIQSGFRSADIRKYSAALKTHLGRLQRSGYLDEEDSKVHLPRFVILQAPLCLLSQL</sequence>
<accession>A0A6A6DDG1</accession>
<proteinExistence type="predicted"/>
<dbReference type="Proteomes" id="UP000800200">
    <property type="component" value="Unassembled WGS sequence"/>
</dbReference>
<dbReference type="EMBL" id="ML994687">
    <property type="protein sequence ID" value="KAF2177511.1"/>
    <property type="molecule type" value="Genomic_DNA"/>
</dbReference>
<name>A0A6A6DDG1_9PEZI</name>
<evidence type="ECO:0000313" key="1">
    <source>
        <dbReference type="EMBL" id="KAF2177511.1"/>
    </source>
</evidence>
<keyword evidence="2" id="KW-1185">Reference proteome</keyword>
<organism evidence="1 2">
    <name type="scientific">Zopfia rhizophila CBS 207.26</name>
    <dbReference type="NCBI Taxonomy" id="1314779"/>
    <lineage>
        <taxon>Eukaryota</taxon>
        <taxon>Fungi</taxon>
        <taxon>Dikarya</taxon>
        <taxon>Ascomycota</taxon>
        <taxon>Pezizomycotina</taxon>
        <taxon>Dothideomycetes</taxon>
        <taxon>Dothideomycetes incertae sedis</taxon>
        <taxon>Zopfiaceae</taxon>
        <taxon>Zopfia</taxon>
    </lineage>
</organism>
<gene>
    <name evidence="1" type="ORF">K469DRAFT_602827</name>
</gene>
<evidence type="ECO:0000313" key="2">
    <source>
        <dbReference type="Proteomes" id="UP000800200"/>
    </source>
</evidence>